<evidence type="ECO:0000313" key="2">
    <source>
        <dbReference type="EMBL" id="HFC46456.1"/>
    </source>
</evidence>
<feature type="domain" description="GAF" evidence="1">
    <location>
        <begin position="26"/>
        <end position="177"/>
    </location>
</feature>
<sequence>MNDFNLKNIELETLWEISKLVGSALDLDTTLETVLKILNEKLHMERATLLLLDESGQILRIKASVGLSPEQERRGIYRISEGVCGKVASTATPFVVKDVESEPLFLNKTGARTNIKKGRISFIGVPIVVNNHVVGVLTVDRLFGPNISFEEDVNFLTVVATLIGQFLMLHNAINLRHAHLIEENRS</sequence>
<organism evidence="2">
    <name type="scientific">Dissulfuribacter thermophilus</name>
    <dbReference type="NCBI Taxonomy" id="1156395"/>
    <lineage>
        <taxon>Bacteria</taxon>
        <taxon>Pseudomonadati</taxon>
        <taxon>Thermodesulfobacteriota</taxon>
        <taxon>Dissulfuribacteria</taxon>
        <taxon>Dissulfuribacterales</taxon>
        <taxon>Dissulfuribacteraceae</taxon>
        <taxon>Dissulfuribacter</taxon>
    </lineage>
</organism>
<dbReference type="Proteomes" id="UP000885797">
    <property type="component" value="Unassembled WGS sequence"/>
</dbReference>
<dbReference type="Gene3D" id="3.30.450.40">
    <property type="match status" value="1"/>
</dbReference>
<comment type="caution">
    <text evidence="2">The sequence shown here is derived from an EMBL/GenBank/DDBJ whole genome shotgun (WGS) entry which is preliminary data.</text>
</comment>
<protein>
    <submittedName>
        <fullName evidence="2">GAF domain-containing protein</fullName>
    </submittedName>
</protein>
<dbReference type="EMBL" id="DRND01000094">
    <property type="protein sequence ID" value="HFC46456.1"/>
    <property type="molecule type" value="Genomic_DNA"/>
</dbReference>
<accession>A0A7V2SVA9</accession>
<dbReference type="InterPro" id="IPR003018">
    <property type="entry name" value="GAF"/>
</dbReference>
<dbReference type="AlphaFoldDB" id="A0A7V2SVA9"/>
<dbReference type="SMART" id="SM00065">
    <property type="entry name" value="GAF"/>
    <property type="match status" value="1"/>
</dbReference>
<dbReference type="SUPFAM" id="SSF55781">
    <property type="entry name" value="GAF domain-like"/>
    <property type="match status" value="1"/>
</dbReference>
<gene>
    <name evidence="2" type="ORF">ENJ63_01090</name>
</gene>
<feature type="non-terminal residue" evidence="2">
    <location>
        <position position="186"/>
    </location>
</feature>
<name>A0A7V2SVA9_9BACT</name>
<proteinExistence type="predicted"/>
<dbReference type="Pfam" id="PF01590">
    <property type="entry name" value="GAF"/>
    <property type="match status" value="1"/>
</dbReference>
<dbReference type="InterPro" id="IPR029016">
    <property type="entry name" value="GAF-like_dom_sf"/>
</dbReference>
<evidence type="ECO:0000259" key="1">
    <source>
        <dbReference type="SMART" id="SM00065"/>
    </source>
</evidence>
<reference evidence="2" key="1">
    <citation type="journal article" date="2020" name="mSystems">
        <title>Genome- and Community-Level Interaction Insights into Carbon Utilization and Element Cycling Functions of Hydrothermarchaeota in Hydrothermal Sediment.</title>
        <authorList>
            <person name="Zhou Z."/>
            <person name="Liu Y."/>
            <person name="Xu W."/>
            <person name="Pan J."/>
            <person name="Luo Z.H."/>
            <person name="Li M."/>
        </authorList>
    </citation>
    <scope>NUCLEOTIDE SEQUENCE [LARGE SCALE GENOMIC DNA]</scope>
    <source>
        <strain evidence="2">HyVt-503</strain>
    </source>
</reference>